<dbReference type="EMBL" id="BMAT01008880">
    <property type="protein sequence ID" value="GFR94191.1"/>
    <property type="molecule type" value="Genomic_DNA"/>
</dbReference>
<organism evidence="2 3">
    <name type="scientific">Elysia marginata</name>
    <dbReference type="NCBI Taxonomy" id="1093978"/>
    <lineage>
        <taxon>Eukaryota</taxon>
        <taxon>Metazoa</taxon>
        <taxon>Spiralia</taxon>
        <taxon>Lophotrochozoa</taxon>
        <taxon>Mollusca</taxon>
        <taxon>Gastropoda</taxon>
        <taxon>Heterobranchia</taxon>
        <taxon>Euthyneura</taxon>
        <taxon>Panpulmonata</taxon>
        <taxon>Sacoglossa</taxon>
        <taxon>Placobranchoidea</taxon>
        <taxon>Plakobranchidae</taxon>
        <taxon>Elysia</taxon>
    </lineage>
</organism>
<protein>
    <submittedName>
        <fullName evidence="2">TM2 domain-containing protein</fullName>
    </submittedName>
</protein>
<keyword evidence="1" id="KW-1133">Transmembrane helix</keyword>
<evidence type="ECO:0000256" key="1">
    <source>
        <dbReference type="SAM" id="Phobius"/>
    </source>
</evidence>
<evidence type="ECO:0000313" key="3">
    <source>
        <dbReference type="Proteomes" id="UP000762676"/>
    </source>
</evidence>
<name>A0AAV4HBS4_9GAST</name>
<reference evidence="2 3" key="1">
    <citation type="journal article" date="2021" name="Elife">
        <title>Chloroplast acquisition without the gene transfer in kleptoplastic sea slugs, Plakobranchus ocellatus.</title>
        <authorList>
            <person name="Maeda T."/>
            <person name="Takahashi S."/>
            <person name="Yoshida T."/>
            <person name="Shimamura S."/>
            <person name="Takaki Y."/>
            <person name="Nagai Y."/>
            <person name="Toyoda A."/>
            <person name="Suzuki Y."/>
            <person name="Arimoto A."/>
            <person name="Ishii H."/>
            <person name="Satoh N."/>
            <person name="Nishiyama T."/>
            <person name="Hasebe M."/>
            <person name="Maruyama T."/>
            <person name="Minagawa J."/>
            <person name="Obokata J."/>
            <person name="Shigenobu S."/>
        </authorList>
    </citation>
    <scope>NUCLEOTIDE SEQUENCE [LARGE SCALE GENOMIC DNA]</scope>
</reference>
<dbReference type="AlphaFoldDB" id="A0AAV4HBS4"/>
<dbReference type="Proteomes" id="UP000762676">
    <property type="component" value="Unassembled WGS sequence"/>
</dbReference>
<keyword evidence="3" id="KW-1185">Reference proteome</keyword>
<sequence>MEHFQKVCLATGRLLKFATLGFMFLGQLVDILLIATQVVTPSDGSSYVVDYYGASAERIYKNNETYLIPGD</sequence>
<evidence type="ECO:0000313" key="2">
    <source>
        <dbReference type="EMBL" id="GFR94191.1"/>
    </source>
</evidence>
<accession>A0AAV4HBS4</accession>
<gene>
    <name evidence="2" type="ORF">ElyMa_004396300</name>
</gene>
<keyword evidence="1" id="KW-0472">Membrane</keyword>
<proteinExistence type="predicted"/>
<feature type="transmembrane region" description="Helical" evidence="1">
    <location>
        <begin position="20"/>
        <end position="39"/>
    </location>
</feature>
<keyword evidence="1" id="KW-0812">Transmembrane</keyword>
<comment type="caution">
    <text evidence="2">The sequence shown here is derived from an EMBL/GenBank/DDBJ whole genome shotgun (WGS) entry which is preliminary data.</text>
</comment>